<organism evidence="2 3">
    <name type="scientific">Algoriphagus kandeliae</name>
    <dbReference type="NCBI Taxonomy" id="2562278"/>
    <lineage>
        <taxon>Bacteria</taxon>
        <taxon>Pseudomonadati</taxon>
        <taxon>Bacteroidota</taxon>
        <taxon>Cytophagia</taxon>
        <taxon>Cytophagales</taxon>
        <taxon>Cyclobacteriaceae</taxon>
        <taxon>Algoriphagus</taxon>
    </lineage>
</organism>
<protein>
    <submittedName>
        <fullName evidence="2">PKD domain-containing protein</fullName>
    </submittedName>
</protein>
<dbReference type="Pfam" id="PF13585">
    <property type="entry name" value="CHU_C"/>
    <property type="match status" value="1"/>
</dbReference>
<dbReference type="PANTHER" id="PTHR46534">
    <property type="entry name" value="IGGFC_BINDING DOMAIN-CONTAINING PROTEIN"/>
    <property type="match status" value="1"/>
</dbReference>
<gene>
    <name evidence="2" type="ORF">E4S40_08690</name>
</gene>
<dbReference type="InterPro" id="IPR025667">
    <property type="entry name" value="SprB_repeat"/>
</dbReference>
<proteinExistence type="predicted"/>
<dbReference type="CDD" id="cd00146">
    <property type="entry name" value="PKD"/>
    <property type="match status" value="1"/>
</dbReference>
<evidence type="ECO:0000259" key="1">
    <source>
        <dbReference type="PROSITE" id="PS50093"/>
    </source>
</evidence>
<dbReference type="InterPro" id="IPR013783">
    <property type="entry name" value="Ig-like_fold"/>
</dbReference>
<feature type="domain" description="PKD" evidence="1">
    <location>
        <begin position="475"/>
        <end position="520"/>
    </location>
</feature>
<dbReference type="PROSITE" id="PS50093">
    <property type="entry name" value="PKD"/>
    <property type="match status" value="1"/>
</dbReference>
<name>A0A4Y9QQK4_9BACT</name>
<dbReference type="Proteomes" id="UP000297647">
    <property type="component" value="Unassembled WGS sequence"/>
</dbReference>
<dbReference type="PANTHER" id="PTHR46534:SF1">
    <property type="entry name" value="IGGFC-BINDING PROTEIN N-TERMINAL DOMAIN-CONTAINING PROTEIN"/>
    <property type="match status" value="1"/>
</dbReference>
<dbReference type="Pfam" id="PF13573">
    <property type="entry name" value="SprB"/>
    <property type="match status" value="1"/>
</dbReference>
<dbReference type="Pfam" id="PF17517">
    <property type="entry name" value="IgGFc_binding"/>
    <property type="match status" value="1"/>
</dbReference>
<dbReference type="Pfam" id="PF00801">
    <property type="entry name" value="PKD"/>
    <property type="match status" value="1"/>
</dbReference>
<comment type="caution">
    <text evidence="2">The sequence shown here is derived from an EMBL/GenBank/DDBJ whole genome shotgun (WGS) entry which is preliminary data.</text>
</comment>
<evidence type="ECO:0000313" key="2">
    <source>
        <dbReference type="EMBL" id="TFV94108.1"/>
    </source>
</evidence>
<dbReference type="InterPro" id="IPR022409">
    <property type="entry name" value="PKD/Chitinase_dom"/>
</dbReference>
<sequence length="1223" mass="132988">MVHSKRLFFVFFVCILFLLSGNVYAQLSTFGREFYFGLMENNLKENNIDKAVITITAREEAIGSIQYLGQTVNFSIGPNDVFTHEILSSDFDVLHRGSGVIREKGIVISSSGEISVHAFNIRSTSSDASVILPVKTLGQEYLVTAHYTDVNLGENNFESTLLIVAVEDQTRVEITPTKTTVNGNPAGVPFEIVLNSRQSFQLKAFGDLTGSRVRVLDAEGNECKKVAVFGGNKMTQAGTCGSTADHLFQQTYPLFAWGKSFIHIPLLDRTSGDLVKVLAAENGTQVRVNGQLELTLNAGQFHVFDFNATETKFIEGSNPISVTAIAKSSDCDAAAVATLGDPSMITYNPNNHRIKSIVFNSLQSFGFVRHYVNIIVSTASIDKTLLNGKNISSEFSQVPGNPEFSFARVAVGGGVNSLSNPDGLIAYAYGYGNKSSYGFSAGANFEDTEFKIESDFGFDDEHLACLGQDAIWEVSANNPQYTQFIWDFGDGTSPVSGKVVNHSFEEPGTFLVKVSASNGVVGCPVENEFEFEVVVKEVEFEILGAEQVCPGSEETYELGTSSNLEKLDWLEVIGGVIIDEDDSSVTIEWQENIEGAGIQVVGFSPEGCESEPLFFPVTFGEQSIDAIPDGEVSVCITGNDEFAYNLPADFQQGSFEIEWFVVGGEIISGQSESTVFVQWEKGAEEKSIYFSVLEEGQACGKVSDKLEVSEVAEVPFSNPEIAGAKEICIGTEITYTFTSTTPYSSLDWIDIKGGEIDGQSGNEVVIRWVAEVENMGFSLIPYHENGCPGTLISFNVTVKESEVVDAPEGNRFLCGPEFMEMTYSIPQQTIEGSISWVINGGEIIGSSEGETVNVIWSSDESERWIGYLIDPVDASQCPAVSERLEIELSNPIEINEVIETTPSCPGSSDGKLNIEIEGGSGEYIFEWEGYPDTNSSQLENIPSGEYRVTVYDINSCGFGEFTVSLTDPQPLKLVEELKLLPTTCNESSDGGFVANISGGEPPYIVPGFEFTSDGQVISVKGLSQGSFKLFIEDSKGCSIPIEGEIPGPQALQVRFSEVSESCPGGNFGRLAVEVEGGVGPYTYSWSLGEGIAGISRSSQEAFTNNFISEMPSGDYEVTVTDGNGCQVRAYGRIPETQPQVRMPTGYLPTDGLYYPVSNCTLEYSLTVFDRWGKVIYNGSEGWDGLINGKEAPTGTYTYQISYQFRLGDQLENEKKSGVFVLIR</sequence>
<dbReference type="InterPro" id="IPR000601">
    <property type="entry name" value="PKD_dom"/>
</dbReference>
<dbReference type="InterPro" id="IPR035234">
    <property type="entry name" value="IgGFc-bd_N"/>
</dbReference>
<keyword evidence="3" id="KW-1185">Reference proteome</keyword>
<accession>A0A4Y9QQK4</accession>
<dbReference type="AlphaFoldDB" id="A0A4Y9QQK4"/>
<dbReference type="InterPro" id="IPR035986">
    <property type="entry name" value="PKD_dom_sf"/>
</dbReference>
<dbReference type="EMBL" id="SPSB01000003">
    <property type="protein sequence ID" value="TFV94108.1"/>
    <property type="molecule type" value="Genomic_DNA"/>
</dbReference>
<dbReference type="SUPFAM" id="SSF49299">
    <property type="entry name" value="PKD domain"/>
    <property type="match status" value="1"/>
</dbReference>
<dbReference type="SMART" id="SM00089">
    <property type="entry name" value="PKD"/>
    <property type="match status" value="1"/>
</dbReference>
<reference evidence="2 3" key="1">
    <citation type="submission" date="2019-03" db="EMBL/GenBank/DDBJ databases">
        <title>Algoriphagus sp. nov, a new strain isolated from root system soil of mangrove plant Kandelia.</title>
        <authorList>
            <person name="Yin Q."/>
            <person name="Wang K."/>
            <person name="Song Z."/>
        </authorList>
    </citation>
    <scope>NUCLEOTIDE SEQUENCE [LARGE SCALE GENOMIC DNA]</scope>
    <source>
        <strain evidence="2 3">XY-J91</strain>
    </source>
</reference>
<evidence type="ECO:0000313" key="3">
    <source>
        <dbReference type="Proteomes" id="UP000297647"/>
    </source>
</evidence>
<dbReference type="Gene3D" id="2.60.40.10">
    <property type="entry name" value="Immunoglobulins"/>
    <property type="match status" value="2"/>
</dbReference>